<proteinExistence type="predicted"/>
<dbReference type="Pfam" id="PF13489">
    <property type="entry name" value="Methyltransf_23"/>
    <property type="match status" value="1"/>
</dbReference>
<dbReference type="GO" id="GO:0032259">
    <property type="term" value="P:methylation"/>
    <property type="evidence" value="ECO:0007669"/>
    <property type="project" value="UniProtKB-KW"/>
</dbReference>
<dbReference type="CDD" id="cd02440">
    <property type="entry name" value="AdoMet_MTases"/>
    <property type="match status" value="1"/>
</dbReference>
<dbReference type="EMBL" id="CT573073">
    <property type="protein sequence ID" value="CAJ71371.1"/>
    <property type="molecule type" value="Genomic_DNA"/>
</dbReference>
<keyword evidence="1" id="KW-0808">Transferase</keyword>
<sequence>MEKITVNQSHDREILARCPYCNSEEQIDWGKPIRGFISVQCYSCGLIYIKNRFNADGNRKYYENYYSSVHQSDIELNKQRAYMYKLEFDLINSFVKSGRILDIGCGGGGFLDYFNSAGYDCYGVEFGKKAASIAAKKYKVFEGDFLDFSSGNKFDLIIFRGVIEHIPSPKSYLQRAVSLLRQQGCIYITSTPNAESFCCKLFREQWNQHEPEAHIMHFSPRHFDDYFSERGLKKIWQQFFYEETPYCNIEKDIEMVAKAISLKKQSLPIDFRSPAFYSNMMSLIYSK</sequence>
<name>Q1PVX4_KUEST</name>
<dbReference type="AlphaFoldDB" id="Q1PVX4"/>
<gene>
    <name evidence="1" type="primary">ubiG</name>
    <name evidence="1" type="ORF">kustc0626</name>
</gene>
<reference evidence="1" key="2">
    <citation type="submission" date="2006-01" db="EMBL/GenBank/DDBJ databases">
        <authorList>
            <person name="Genoscope"/>
        </authorList>
    </citation>
    <scope>NUCLEOTIDE SEQUENCE</scope>
</reference>
<keyword evidence="1" id="KW-0830">Ubiquinone</keyword>
<dbReference type="GO" id="GO:0061542">
    <property type="term" value="F:3-demethylubiquinol 3-O-methyltransferase activity"/>
    <property type="evidence" value="ECO:0007669"/>
    <property type="project" value="UniProtKB-EC"/>
</dbReference>
<dbReference type="Gene3D" id="3.40.50.150">
    <property type="entry name" value="Vaccinia Virus protein VP39"/>
    <property type="match status" value="1"/>
</dbReference>
<dbReference type="SUPFAM" id="SSF53335">
    <property type="entry name" value="S-adenosyl-L-methionine-dependent methyltransferases"/>
    <property type="match status" value="1"/>
</dbReference>
<dbReference type="PANTHER" id="PTHR43861">
    <property type="entry name" value="TRANS-ACONITATE 2-METHYLTRANSFERASE-RELATED"/>
    <property type="match status" value="1"/>
</dbReference>
<protein>
    <submittedName>
        <fullName evidence="1">Similar to 3-demethylubiquinone-9 3-methyltransferase</fullName>
        <ecNumber evidence="1">2.1.1.64</ecNumber>
    </submittedName>
</protein>
<dbReference type="EC" id="2.1.1.64" evidence="1"/>
<organism evidence="1">
    <name type="scientific">Kuenenia stuttgartiensis</name>
    <dbReference type="NCBI Taxonomy" id="174633"/>
    <lineage>
        <taxon>Bacteria</taxon>
        <taxon>Pseudomonadati</taxon>
        <taxon>Planctomycetota</taxon>
        <taxon>Candidatus Brocadiia</taxon>
        <taxon>Candidatus Brocadiales</taxon>
        <taxon>Candidatus Brocadiaceae</taxon>
        <taxon>Candidatus Kuenenia</taxon>
    </lineage>
</organism>
<keyword evidence="1" id="KW-0489">Methyltransferase</keyword>
<evidence type="ECO:0000313" key="1">
    <source>
        <dbReference type="EMBL" id="CAJ71371.1"/>
    </source>
</evidence>
<dbReference type="PANTHER" id="PTHR43861:SF6">
    <property type="entry name" value="METHYLTRANSFERASE TYPE 11"/>
    <property type="match status" value="1"/>
</dbReference>
<dbReference type="InterPro" id="IPR029063">
    <property type="entry name" value="SAM-dependent_MTases_sf"/>
</dbReference>
<reference evidence="1" key="1">
    <citation type="journal article" date="2006" name="Nature">
        <title>Deciphering the evolution and metabolism of an anammox bacterium from a community genome.</title>
        <authorList>
            <person name="Strous M."/>
            <person name="Pelletier E."/>
            <person name="Mangenot S."/>
            <person name="Rattei T."/>
            <person name="Lehner A."/>
            <person name="Taylor M.W."/>
            <person name="Horn M."/>
            <person name="Daims H."/>
            <person name="Bartol-Mavel D."/>
            <person name="Wincker P."/>
            <person name="Barbe V."/>
            <person name="Fonknechten N."/>
            <person name="Vallenet D."/>
            <person name="Segurens B."/>
            <person name="Schenowitz-Truong C."/>
            <person name="Medigue C."/>
            <person name="Collingro A."/>
            <person name="Snel B."/>
            <person name="Dutilh B.E."/>
            <person name="OpDenCamp H.J.M."/>
            <person name="vanDerDrift C."/>
            <person name="Cirpus I."/>
            <person name="vanDePas-Schoonen K.T."/>
            <person name="Harhangi H.R."/>
            <person name="vanNiftrik L."/>
            <person name="Schmid M."/>
            <person name="Keltjens J."/>
            <person name="vanDeVossenberg J."/>
            <person name="Kartal B."/>
            <person name="Meier H."/>
            <person name="Frishman D."/>
            <person name="Huynen M.A."/>
            <person name="Mewes H."/>
            <person name="Weissenbach J."/>
            <person name="Jetten M.S.M."/>
            <person name="Wagner M."/>
            <person name="LePaslier D."/>
        </authorList>
    </citation>
    <scope>NUCLEOTIDE SEQUENCE</scope>
</reference>
<accession>Q1PVX4</accession>